<protein>
    <submittedName>
        <fullName evidence="1">Uncharacterized protein</fullName>
    </submittedName>
</protein>
<proteinExistence type="predicted"/>
<dbReference type="Proteomes" id="UP000324222">
    <property type="component" value="Unassembled WGS sequence"/>
</dbReference>
<sequence>MRHDPYTCTCTSLYLDAKYGINPWFRKTLGNRLDINPGSRDHCTLGAG</sequence>
<comment type="caution">
    <text evidence="1">The sequence shown here is derived from an EMBL/GenBank/DDBJ whole genome shotgun (WGS) entry which is preliminary data.</text>
</comment>
<keyword evidence="2" id="KW-1185">Reference proteome</keyword>
<accession>A0A5B7K514</accession>
<evidence type="ECO:0000313" key="2">
    <source>
        <dbReference type="Proteomes" id="UP000324222"/>
    </source>
</evidence>
<dbReference type="EMBL" id="VSRR010127964">
    <property type="protein sequence ID" value="MPD01627.1"/>
    <property type="molecule type" value="Genomic_DNA"/>
</dbReference>
<name>A0A5B7K514_PORTR</name>
<evidence type="ECO:0000313" key="1">
    <source>
        <dbReference type="EMBL" id="MPD01627.1"/>
    </source>
</evidence>
<organism evidence="1 2">
    <name type="scientific">Portunus trituberculatus</name>
    <name type="common">Swimming crab</name>
    <name type="synonym">Neptunus trituberculatus</name>
    <dbReference type="NCBI Taxonomy" id="210409"/>
    <lineage>
        <taxon>Eukaryota</taxon>
        <taxon>Metazoa</taxon>
        <taxon>Ecdysozoa</taxon>
        <taxon>Arthropoda</taxon>
        <taxon>Crustacea</taxon>
        <taxon>Multicrustacea</taxon>
        <taxon>Malacostraca</taxon>
        <taxon>Eumalacostraca</taxon>
        <taxon>Eucarida</taxon>
        <taxon>Decapoda</taxon>
        <taxon>Pleocyemata</taxon>
        <taxon>Brachyura</taxon>
        <taxon>Eubrachyura</taxon>
        <taxon>Portunoidea</taxon>
        <taxon>Portunidae</taxon>
        <taxon>Portuninae</taxon>
        <taxon>Portunus</taxon>
    </lineage>
</organism>
<dbReference type="AlphaFoldDB" id="A0A5B7K514"/>
<reference evidence="1 2" key="1">
    <citation type="submission" date="2019-05" db="EMBL/GenBank/DDBJ databases">
        <title>Another draft genome of Portunus trituberculatus and its Hox gene families provides insights of decapod evolution.</title>
        <authorList>
            <person name="Jeong J.-H."/>
            <person name="Song I."/>
            <person name="Kim S."/>
            <person name="Choi T."/>
            <person name="Kim D."/>
            <person name="Ryu S."/>
            <person name="Kim W."/>
        </authorList>
    </citation>
    <scope>NUCLEOTIDE SEQUENCE [LARGE SCALE GENOMIC DNA]</scope>
    <source>
        <tissue evidence="1">Muscle</tissue>
    </source>
</reference>
<gene>
    <name evidence="1" type="ORF">E2C01_097163</name>
</gene>